<protein>
    <submittedName>
        <fullName evidence="3">Uncharacterized protein</fullName>
    </submittedName>
</protein>
<feature type="signal peptide" evidence="2">
    <location>
        <begin position="1"/>
        <end position="21"/>
    </location>
</feature>
<evidence type="ECO:0000256" key="1">
    <source>
        <dbReference type="SAM" id="Phobius"/>
    </source>
</evidence>
<evidence type="ECO:0000313" key="3">
    <source>
        <dbReference type="EMBL" id="EKE26178.1"/>
    </source>
</evidence>
<feature type="transmembrane region" description="Helical" evidence="1">
    <location>
        <begin position="200"/>
        <end position="223"/>
    </location>
</feature>
<evidence type="ECO:0000256" key="2">
    <source>
        <dbReference type="SAM" id="SignalP"/>
    </source>
</evidence>
<feature type="transmembrane region" description="Helical" evidence="1">
    <location>
        <begin position="176"/>
        <end position="193"/>
    </location>
</feature>
<keyword evidence="1" id="KW-0812">Transmembrane</keyword>
<dbReference type="AlphaFoldDB" id="K2FTH7"/>
<sequence>MKKIFIFLYLSLFLFQNKVFAEFQTQWFAQFNESENWITFDCKTQCFIILWKYDKKDFLNISWKVKWKWILGYWFLNGQQIVPGETLTIDSERSINDKFLFSKLQFISQVPSDMLIILIVQGEIRWDGLKILIWNMSFWEKIKEGFNEFWQNETLTPYSINLRYWAKIFWVSIEKIWYILFFLISIIWFFLINKKKRFDFILYVFLILFLSIFLRNLVTYTFIFNEWRRDYVNKTEDEKRFFDLWDYLAFTKKIRETLELDNMKKCSVYIDSIQEWPFSAHWEAVYLKPCEVTKDTKKADFLIYFKKSPTINWNVILEFNQSYILKK</sequence>
<accession>K2FTH7</accession>
<gene>
    <name evidence="3" type="ORF">ACD_4C00394G0003</name>
</gene>
<keyword evidence="1" id="KW-1133">Transmembrane helix</keyword>
<feature type="chain" id="PRO_5017338327" evidence="2">
    <location>
        <begin position="22"/>
        <end position="327"/>
    </location>
</feature>
<keyword evidence="2" id="KW-0732">Signal</keyword>
<name>K2FTH7_9BACT</name>
<comment type="caution">
    <text evidence="3">The sequence shown here is derived from an EMBL/GenBank/DDBJ whole genome shotgun (WGS) entry which is preliminary data.</text>
</comment>
<proteinExistence type="predicted"/>
<keyword evidence="1" id="KW-0472">Membrane</keyword>
<dbReference type="EMBL" id="AMFJ01000910">
    <property type="protein sequence ID" value="EKE26178.1"/>
    <property type="molecule type" value="Genomic_DNA"/>
</dbReference>
<reference evidence="3" key="1">
    <citation type="journal article" date="2012" name="Science">
        <title>Fermentation, hydrogen, and sulfur metabolism in multiple uncultivated bacterial phyla.</title>
        <authorList>
            <person name="Wrighton K.C."/>
            <person name="Thomas B.C."/>
            <person name="Sharon I."/>
            <person name="Miller C.S."/>
            <person name="Castelle C.J."/>
            <person name="VerBerkmoes N.C."/>
            <person name="Wilkins M.J."/>
            <person name="Hettich R.L."/>
            <person name="Lipton M.S."/>
            <person name="Williams K.H."/>
            <person name="Long P.E."/>
            <person name="Banfield J.F."/>
        </authorList>
    </citation>
    <scope>NUCLEOTIDE SEQUENCE [LARGE SCALE GENOMIC DNA]</scope>
</reference>
<organism evidence="3">
    <name type="scientific">uncultured bacterium</name>
    <name type="common">gcode 4</name>
    <dbReference type="NCBI Taxonomy" id="1234023"/>
    <lineage>
        <taxon>Bacteria</taxon>
        <taxon>environmental samples</taxon>
    </lineage>
</organism>